<dbReference type="AlphaFoldDB" id="Q0J6G7"/>
<dbReference type="EMBL" id="AP008214">
    <property type="protein sequence ID" value="BAF23448.1"/>
    <property type="molecule type" value="Genomic_DNA"/>
</dbReference>
<dbReference type="SUPFAM" id="SSF54160">
    <property type="entry name" value="Chromo domain-like"/>
    <property type="match status" value="1"/>
</dbReference>
<name>Q0J6G7_ORYSJ</name>
<dbReference type="PANTHER" id="PTHR46148">
    <property type="entry name" value="CHROMO DOMAIN-CONTAINING PROTEIN"/>
    <property type="match status" value="1"/>
</dbReference>
<dbReference type="PANTHER" id="PTHR46148:SF52">
    <property type="entry name" value="OS04G0603800 PROTEIN"/>
    <property type="match status" value="1"/>
</dbReference>
<feature type="non-terminal residue" evidence="2">
    <location>
        <position position="1"/>
    </location>
</feature>
<gene>
    <name evidence="2" type="ordered locus">Os08g0321500</name>
</gene>
<accession>Q0J6G7</accession>
<evidence type="ECO:0000313" key="2">
    <source>
        <dbReference type="EMBL" id="BAF23448.1"/>
    </source>
</evidence>
<evidence type="ECO:0000313" key="3">
    <source>
        <dbReference type="Proteomes" id="UP000000763"/>
    </source>
</evidence>
<reference evidence="3" key="2">
    <citation type="journal article" date="2008" name="Nucleic Acids Res.">
        <title>The rice annotation project database (RAP-DB): 2008 update.</title>
        <authorList>
            <consortium name="The rice annotation project (RAP)"/>
        </authorList>
    </citation>
    <scope>GENOME REANNOTATION</scope>
    <source>
        <strain evidence="3">cv. Nipponbare</strain>
    </source>
</reference>
<organism evidence="2 3">
    <name type="scientific">Oryza sativa subsp. japonica</name>
    <name type="common">Rice</name>
    <dbReference type="NCBI Taxonomy" id="39947"/>
    <lineage>
        <taxon>Eukaryota</taxon>
        <taxon>Viridiplantae</taxon>
        <taxon>Streptophyta</taxon>
        <taxon>Embryophyta</taxon>
        <taxon>Tracheophyta</taxon>
        <taxon>Spermatophyta</taxon>
        <taxon>Magnoliopsida</taxon>
        <taxon>Liliopsida</taxon>
        <taxon>Poales</taxon>
        <taxon>Poaceae</taxon>
        <taxon>BOP clade</taxon>
        <taxon>Oryzoideae</taxon>
        <taxon>Oryzeae</taxon>
        <taxon>Oryzinae</taxon>
        <taxon>Oryza</taxon>
        <taxon>Oryza sativa</taxon>
    </lineage>
</organism>
<feature type="domain" description="Tf2-1-like SH3-like" evidence="1">
    <location>
        <begin position="13"/>
        <end position="58"/>
    </location>
</feature>
<reference evidence="2 3" key="1">
    <citation type="journal article" date="2005" name="Nature">
        <title>The map-based sequence of the rice genome.</title>
        <authorList>
            <consortium name="International rice genome sequencing project (IRGSP)"/>
            <person name="Matsumoto T."/>
            <person name="Wu J."/>
            <person name="Kanamori H."/>
            <person name="Katayose Y."/>
            <person name="Fujisawa M."/>
            <person name="Namiki N."/>
            <person name="Mizuno H."/>
            <person name="Yamamoto K."/>
            <person name="Antonio B.A."/>
            <person name="Baba T."/>
            <person name="Sakata K."/>
            <person name="Nagamura Y."/>
            <person name="Aoki H."/>
            <person name="Arikawa K."/>
            <person name="Arita K."/>
            <person name="Bito T."/>
            <person name="Chiden Y."/>
            <person name="Fujitsuka N."/>
            <person name="Fukunaka R."/>
            <person name="Hamada M."/>
            <person name="Harada C."/>
            <person name="Hayashi A."/>
            <person name="Hijishita S."/>
            <person name="Honda M."/>
            <person name="Hosokawa S."/>
            <person name="Ichikawa Y."/>
            <person name="Idonuma A."/>
            <person name="Iijima M."/>
            <person name="Ikeda M."/>
            <person name="Ikeno M."/>
            <person name="Ito K."/>
            <person name="Ito S."/>
            <person name="Ito T."/>
            <person name="Ito Y."/>
            <person name="Ito Y."/>
            <person name="Iwabuchi A."/>
            <person name="Kamiya K."/>
            <person name="Karasawa W."/>
            <person name="Kurita K."/>
            <person name="Katagiri S."/>
            <person name="Kikuta A."/>
            <person name="Kobayashi H."/>
            <person name="Kobayashi N."/>
            <person name="Machita K."/>
            <person name="Maehara T."/>
            <person name="Masukawa M."/>
            <person name="Mizubayashi T."/>
            <person name="Mukai Y."/>
            <person name="Nagasaki H."/>
            <person name="Nagata Y."/>
            <person name="Naito S."/>
            <person name="Nakashima M."/>
            <person name="Nakama Y."/>
            <person name="Nakamichi Y."/>
            <person name="Nakamura M."/>
            <person name="Meguro A."/>
            <person name="Negishi M."/>
            <person name="Ohta I."/>
            <person name="Ohta T."/>
            <person name="Okamoto M."/>
            <person name="Ono N."/>
            <person name="Saji S."/>
            <person name="Sakaguchi M."/>
            <person name="Sakai K."/>
            <person name="Shibata M."/>
            <person name="Shimokawa T."/>
            <person name="Song J."/>
            <person name="Takazaki Y."/>
            <person name="Terasawa K."/>
            <person name="Tsugane M."/>
            <person name="Tsuji K."/>
            <person name="Ueda S."/>
            <person name="Waki K."/>
            <person name="Yamagata H."/>
            <person name="Yamamoto M."/>
            <person name="Yamamoto S."/>
            <person name="Yamane H."/>
            <person name="Yoshiki S."/>
            <person name="Yoshihara R."/>
            <person name="Yukawa K."/>
            <person name="Zhong H."/>
            <person name="Yano M."/>
            <person name="Yuan Q."/>
            <person name="Ouyang S."/>
            <person name="Liu J."/>
            <person name="Jones K.M."/>
            <person name="Gansberger K."/>
            <person name="Moffat K."/>
            <person name="Hill J."/>
            <person name="Bera J."/>
            <person name="Fadrosh D."/>
            <person name="Jin S."/>
            <person name="Johri S."/>
            <person name="Kim M."/>
            <person name="Overton L."/>
            <person name="Reardon M."/>
            <person name="Tsitrin T."/>
            <person name="Vuong H."/>
            <person name="Weaver B."/>
            <person name="Ciecko A."/>
            <person name="Tallon L."/>
            <person name="Jackson J."/>
            <person name="Pai G."/>
            <person name="Aken S.V."/>
            <person name="Utterback T."/>
            <person name="Reidmuller S."/>
            <person name="Feldblyum T."/>
            <person name="Hsiao J."/>
            <person name="Zismann V."/>
            <person name="Iobst S."/>
            <person name="de Vazeille A.R."/>
            <person name="Buell C.R."/>
            <person name="Ying K."/>
            <person name="Li Y."/>
            <person name="Lu T."/>
            <person name="Huang Y."/>
            <person name="Zhao Q."/>
            <person name="Feng Q."/>
            <person name="Zhang L."/>
            <person name="Zhu J."/>
            <person name="Weng Q."/>
            <person name="Mu J."/>
            <person name="Lu Y."/>
            <person name="Fan D."/>
            <person name="Liu Y."/>
            <person name="Guan J."/>
            <person name="Zhang Y."/>
            <person name="Yu S."/>
            <person name="Liu X."/>
            <person name="Zhang Y."/>
            <person name="Hong G."/>
            <person name="Han B."/>
            <person name="Choisne N."/>
            <person name="Demange N."/>
            <person name="Orjeda G."/>
            <person name="Samain S."/>
            <person name="Cattolico L."/>
            <person name="Pelletier E."/>
            <person name="Couloux A."/>
            <person name="Segurens B."/>
            <person name="Wincker P."/>
            <person name="D'Hont A."/>
            <person name="Scarpelli C."/>
            <person name="Weissenbach J."/>
            <person name="Salanoubat M."/>
            <person name="Quetier F."/>
            <person name="Yu Y."/>
            <person name="Kim H.R."/>
            <person name="Rambo T."/>
            <person name="Currie J."/>
            <person name="Collura K."/>
            <person name="Luo M."/>
            <person name="Yang T."/>
            <person name="Ammiraju J.S.S."/>
            <person name="Engler F."/>
            <person name="Soderlund C."/>
            <person name="Wing R.A."/>
            <person name="Palmer L.E."/>
            <person name="de la Bastide M."/>
            <person name="Spiegel L."/>
            <person name="Nascimento L."/>
            <person name="Zutavern T."/>
            <person name="O'Shaughnessy A."/>
            <person name="Dike S."/>
            <person name="Dedhia N."/>
            <person name="Preston R."/>
            <person name="Balija V."/>
            <person name="McCombie W.R."/>
            <person name="Chow T."/>
            <person name="Chen H."/>
            <person name="Chung M."/>
            <person name="Chen C."/>
            <person name="Shaw J."/>
            <person name="Wu H."/>
            <person name="Hsiao K."/>
            <person name="Chao Y."/>
            <person name="Chu M."/>
            <person name="Cheng C."/>
            <person name="Hour A."/>
            <person name="Lee P."/>
            <person name="Lin S."/>
            <person name="Lin Y."/>
            <person name="Liou J."/>
            <person name="Liu S."/>
            <person name="Hsing Y."/>
            <person name="Raghuvanshi S."/>
            <person name="Mohanty A."/>
            <person name="Bharti A.K."/>
            <person name="Gaur A."/>
            <person name="Gupta V."/>
            <person name="Kumar D."/>
            <person name="Ravi V."/>
            <person name="Vij S."/>
            <person name="Kapur A."/>
            <person name="Khurana P."/>
            <person name="Khurana P."/>
            <person name="Khurana J.P."/>
            <person name="Tyagi A.K."/>
            <person name="Gaikwad K."/>
            <person name="Singh A."/>
            <person name="Dalal V."/>
            <person name="Srivastava S."/>
            <person name="Dixit A."/>
            <person name="Pal A.K."/>
            <person name="Ghazi I.A."/>
            <person name="Yadav M."/>
            <person name="Pandit A."/>
            <person name="Bhargava A."/>
            <person name="Sureshbabu K."/>
            <person name="Batra K."/>
            <person name="Sharma T.R."/>
            <person name="Mohapatra T."/>
            <person name="Singh N.K."/>
            <person name="Messing J."/>
            <person name="Nelson A.B."/>
            <person name="Fuks G."/>
            <person name="Kavchok S."/>
            <person name="Keizer G."/>
            <person name="Linton E."/>
            <person name="Llaca V."/>
            <person name="Song R."/>
            <person name="Tanyolac B."/>
            <person name="Young S."/>
            <person name="Ho-Il K."/>
            <person name="Hahn J.H."/>
            <person name="Sangsakoo G."/>
            <person name="Vanavichit A."/>
            <person name="de Mattos Luiz.A.T."/>
            <person name="Zimmer P.D."/>
            <person name="Malone G."/>
            <person name="Dellagostin O."/>
            <person name="de Oliveira A.C."/>
            <person name="Bevan M."/>
            <person name="Bancroft I."/>
            <person name="Minx P."/>
            <person name="Cordum H."/>
            <person name="Wilson R."/>
            <person name="Cheng Z."/>
            <person name="Jin W."/>
            <person name="Jiang J."/>
            <person name="Leong S.A."/>
            <person name="Iwama H."/>
            <person name="Gojobori T."/>
            <person name="Itoh T."/>
            <person name="Niimura Y."/>
            <person name="Fujii Y."/>
            <person name="Habara T."/>
            <person name="Sakai H."/>
            <person name="Sato Y."/>
            <person name="Wilson G."/>
            <person name="Kumar K."/>
            <person name="McCouch S."/>
            <person name="Juretic N."/>
            <person name="Hoen D."/>
            <person name="Wright S."/>
            <person name="Bruskiewich R."/>
            <person name="Bureau T."/>
            <person name="Miyao A."/>
            <person name="Hirochika H."/>
            <person name="Nishikawa T."/>
            <person name="Kadowaki K."/>
            <person name="Sugiura M."/>
            <person name="Burr B."/>
            <person name="Sasaki T."/>
        </authorList>
    </citation>
    <scope>NUCLEOTIDE SEQUENCE [LARGE SCALE GENOMIC DNA]</scope>
    <source>
        <strain evidence="3">cv. Nipponbare</strain>
    </source>
</reference>
<evidence type="ECO:0000259" key="1">
    <source>
        <dbReference type="Pfam" id="PF24626"/>
    </source>
</evidence>
<dbReference type="KEGG" id="dosa:Os08g0321500"/>
<dbReference type="InterPro" id="IPR056924">
    <property type="entry name" value="SH3_Tf2-1"/>
</dbReference>
<dbReference type="InterPro" id="IPR016197">
    <property type="entry name" value="Chromo-like_dom_sf"/>
</dbReference>
<protein>
    <submittedName>
        <fullName evidence="2">Os08g0321500 protein</fullName>
    </submittedName>
</protein>
<proteinExistence type="predicted"/>
<dbReference type="Pfam" id="PF24626">
    <property type="entry name" value="SH3_Tf2-1"/>
    <property type="match status" value="1"/>
</dbReference>
<sequence length="150" mass="16339">LQPYAQRSVVSRLFPKLAFKYFGPFEILAAIGSVAYKLKLPEDCLIHPVFHVSQLKPFIPDNKPVFSLLPTAAQLDIAELLPSEILDWAHGEKGNAAVVQILVGWGSLPAALATWEDFDVVRTRFPDAVAWGQAPIPGGATVTPVPDEPQ</sequence>
<dbReference type="Proteomes" id="UP000000763">
    <property type="component" value="Chromosome 8"/>
</dbReference>